<dbReference type="EMBL" id="CP014691">
    <property type="protein sequence ID" value="AQS87953.1"/>
    <property type="molecule type" value="Genomic_DNA"/>
</dbReference>
<protein>
    <submittedName>
        <fullName evidence="1">Uncharacterized protein</fullName>
    </submittedName>
</protein>
<name>A0A1U9KQ81_9PROT</name>
<dbReference type="InterPro" id="IPR016123">
    <property type="entry name" value="Mog1/PsbP_a/b/a-sand"/>
</dbReference>
<dbReference type="InterPro" id="IPR014894">
    <property type="entry name" value="DcrB/EagT6"/>
</dbReference>
<sequence>MLKYLFHEGSIDLPEGTRDDSVQIFTIPVPDVLPLSLTIRRQVRLPEIALADWASADLTERGRRDSTFALHWRRAHSFSGRSSVIAATSYDRGNETVGQRIVYVDNGRTCIILTISVPGEFQSTQLNMTNSVFGSLRLTDPE</sequence>
<dbReference type="RefSeq" id="WP_169852723.1">
    <property type="nucleotide sequence ID" value="NZ_BJXS01000007.1"/>
</dbReference>
<dbReference type="AlphaFoldDB" id="A0A1U9KQ81"/>
<accession>A0A1U9KQ81</accession>
<dbReference type="Proteomes" id="UP000188604">
    <property type="component" value="Chromosome"/>
</dbReference>
<gene>
    <name evidence="1" type="ORF">A0U93_08375</name>
</gene>
<dbReference type="SUPFAM" id="SSF55724">
    <property type="entry name" value="Mog1p/PsbP-like"/>
    <property type="match status" value="1"/>
</dbReference>
<organism evidence="1 2">
    <name type="scientific">Neoasaia chiangmaiensis</name>
    <dbReference type="NCBI Taxonomy" id="320497"/>
    <lineage>
        <taxon>Bacteria</taxon>
        <taxon>Pseudomonadati</taxon>
        <taxon>Pseudomonadota</taxon>
        <taxon>Alphaproteobacteria</taxon>
        <taxon>Acetobacterales</taxon>
        <taxon>Acetobacteraceae</taxon>
        <taxon>Neoasaia</taxon>
    </lineage>
</organism>
<dbReference type="KEGG" id="nch:A0U93_08375"/>
<keyword evidence="2" id="KW-1185">Reference proteome</keyword>
<evidence type="ECO:0000313" key="1">
    <source>
        <dbReference type="EMBL" id="AQS87953.1"/>
    </source>
</evidence>
<dbReference type="Pfam" id="PF08786">
    <property type="entry name" value="DcrB"/>
    <property type="match status" value="1"/>
</dbReference>
<evidence type="ECO:0000313" key="2">
    <source>
        <dbReference type="Proteomes" id="UP000188604"/>
    </source>
</evidence>
<dbReference type="Gene3D" id="3.40.1000.10">
    <property type="entry name" value="Mog1/PsbP, alpha/beta/alpha sandwich"/>
    <property type="match status" value="1"/>
</dbReference>
<proteinExistence type="predicted"/>
<reference evidence="1 2" key="1">
    <citation type="submission" date="2016-03" db="EMBL/GenBank/DDBJ databases">
        <title>Acetic acid bacteria sequencing.</title>
        <authorList>
            <person name="Brandt J."/>
            <person name="Jakob F."/>
            <person name="Vogel R.F."/>
        </authorList>
    </citation>
    <scope>NUCLEOTIDE SEQUENCE [LARGE SCALE GENOMIC DNA]</scope>
    <source>
        <strain evidence="1 2">NBRC 101099</strain>
    </source>
</reference>
<dbReference type="STRING" id="320497.A0U93_08375"/>